<comment type="caution">
    <text evidence="5">The sequence shown here is derived from an EMBL/GenBank/DDBJ whole genome shotgun (WGS) entry which is preliminary data.</text>
</comment>
<dbReference type="PANTHER" id="PTHR43591">
    <property type="entry name" value="METHYLTRANSFERASE"/>
    <property type="match status" value="1"/>
</dbReference>
<dbReference type="PROSITE" id="PS51608">
    <property type="entry name" value="SAM_MT_UBIE"/>
    <property type="match status" value="1"/>
</dbReference>
<evidence type="ECO:0000313" key="5">
    <source>
        <dbReference type="EMBL" id="KAK9762825.1"/>
    </source>
</evidence>
<dbReference type="NCBIfam" id="NF001242">
    <property type="entry name" value="PRK00216.1-3"/>
    <property type="match status" value="1"/>
</dbReference>
<dbReference type="EC" id="2.1.1.201" evidence="4"/>
<evidence type="ECO:0000313" key="6">
    <source>
        <dbReference type="Proteomes" id="UP001479436"/>
    </source>
</evidence>
<comment type="subcellular location">
    <subcellularLocation>
        <location evidence="4">Mitochondrion inner membrane</location>
        <topology evidence="4">Peripheral membrane protein</topology>
        <orientation evidence="4">Matrix side</orientation>
    </subcellularLocation>
</comment>
<comment type="catalytic activity">
    <reaction evidence="4">
        <text>a 2-methoxy-6-(all-trans-polyprenyl)benzene-1,4-diol + S-adenosyl-L-methionine = a 5-methoxy-2-methyl-3-(all-trans-polyprenyl)benzene-1,4-diol + S-adenosyl-L-homocysteine + H(+)</text>
        <dbReference type="Rhea" id="RHEA:28286"/>
        <dbReference type="Rhea" id="RHEA-COMP:10858"/>
        <dbReference type="Rhea" id="RHEA-COMP:10859"/>
        <dbReference type="ChEBI" id="CHEBI:15378"/>
        <dbReference type="ChEBI" id="CHEBI:57856"/>
        <dbReference type="ChEBI" id="CHEBI:59789"/>
        <dbReference type="ChEBI" id="CHEBI:84166"/>
        <dbReference type="ChEBI" id="CHEBI:84167"/>
        <dbReference type="EC" id="2.1.1.201"/>
    </reaction>
</comment>
<dbReference type="PANTHER" id="PTHR43591:SF24">
    <property type="entry name" value="2-METHOXY-6-POLYPRENYL-1,4-BENZOQUINOL METHYLASE, MITOCHONDRIAL"/>
    <property type="match status" value="1"/>
</dbReference>
<feature type="binding site" evidence="4">
    <location>
        <begin position="178"/>
        <end position="179"/>
    </location>
    <ligand>
        <name>S-adenosyl-L-methionine</name>
        <dbReference type="ChEBI" id="CHEBI:59789"/>
    </ligand>
</feature>
<proteinExistence type="inferred from homology"/>
<dbReference type="NCBIfam" id="TIGR01934">
    <property type="entry name" value="MenG_MenH_UbiE"/>
    <property type="match status" value="1"/>
</dbReference>
<comment type="caution">
    <text evidence="4">Lacks conserved residue(s) required for the propagation of feature annotation.</text>
</comment>
<keyword evidence="4" id="KW-0496">Mitochondrion</keyword>
<comment type="function">
    <text evidence="4">Methyltransferase required for the conversion of 2-polyprenyl-6-methoxy-1,4-benzoquinol (DDMQH2) to 2-polyprenyl-3-methyl-6-methoxy-1,4-benzoquinol (DMQH2).</text>
</comment>
<dbReference type="NCBIfam" id="NF001244">
    <property type="entry name" value="PRK00216.1-5"/>
    <property type="match status" value="1"/>
</dbReference>
<dbReference type="InterPro" id="IPR029063">
    <property type="entry name" value="SAM-dependent_MTases_sf"/>
</dbReference>
<dbReference type="GO" id="GO:0008168">
    <property type="term" value="F:methyltransferase activity"/>
    <property type="evidence" value="ECO:0007669"/>
    <property type="project" value="UniProtKB-KW"/>
</dbReference>
<dbReference type="PROSITE" id="PS01183">
    <property type="entry name" value="UBIE_1"/>
    <property type="match status" value="1"/>
</dbReference>
<gene>
    <name evidence="5" type="primary">COQ5_2</name>
    <name evidence="4" type="synonym">COQ5</name>
    <name evidence="5" type="ORF">K7432_011058</name>
</gene>
<dbReference type="SUPFAM" id="SSF53335">
    <property type="entry name" value="S-adenosyl-L-methionine-dependent methyltransferases"/>
    <property type="match status" value="1"/>
</dbReference>
<evidence type="ECO:0000256" key="4">
    <source>
        <dbReference type="HAMAP-Rule" id="MF_03191"/>
    </source>
</evidence>
<keyword evidence="3 4" id="KW-0949">S-adenosyl-L-methionine</keyword>
<keyword evidence="6" id="KW-1185">Reference proteome</keyword>
<keyword evidence="4" id="KW-0472">Membrane</keyword>
<keyword evidence="1 4" id="KW-0489">Methyltransferase</keyword>
<dbReference type="Gene3D" id="3.40.50.150">
    <property type="entry name" value="Vaccinia Virus protein VP39"/>
    <property type="match status" value="1"/>
</dbReference>
<dbReference type="Proteomes" id="UP001479436">
    <property type="component" value="Unassembled WGS sequence"/>
</dbReference>
<dbReference type="HAMAP" id="MF_01813">
    <property type="entry name" value="MenG_UbiE_methyltr"/>
    <property type="match status" value="1"/>
</dbReference>
<dbReference type="Pfam" id="PF01209">
    <property type="entry name" value="Ubie_methyltran"/>
    <property type="match status" value="1"/>
</dbReference>
<accession>A0ABR2WMS4</accession>
<keyword evidence="4" id="KW-0831">Ubiquinone biosynthesis</keyword>
<dbReference type="CDD" id="cd02440">
    <property type="entry name" value="AdoMet_MTases"/>
    <property type="match status" value="1"/>
</dbReference>
<feature type="binding site" evidence="4">
    <location>
        <position position="122"/>
    </location>
    <ligand>
        <name>S-adenosyl-L-methionine</name>
        <dbReference type="ChEBI" id="CHEBI:59789"/>
    </ligand>
</feature>
<dbReference type="InterPro" id="IPR023576">
    <property type="entry name" value="UbiE/COQ5_MeTrFase_CS"/>
</dbReference>
<comment type="pathway">
    <text evidence="4">Cofactor biosynthesis; ubiquinone biosynthesis.</text>
</comment>
<dbReference type="EMBL" id="JASJQH010000816">
    <property type="protein sequence ID" value="KAK9762825.1"/>
    <property type="molecule type" value="Genomic_DNA"/>
</dbReference>
<dbReference type="InterPro" id="IPR004033">
    <property type="entry name" value="UbiE/COQ5_MeTrFase"/>
</dbReference>
<dbReference type="GO" id="GO:0032259">
    <property type="term" value="P:methylation"/>
    <property type="evidence" value="ECO:0007669"/>
    <property type="project" value="UniProtKB-KW"/>
</dbReference>
<reference evidence="5 6" key="1">
    <citation type="submission" date="2023-04" db="EMBL/GenBank/DDBJ databases">
        <title>Genome of Basidiobolus ranarum AG-B5.</title>
        <authorList>
            <person name="Stajich J.E."/>
            <person name="Carter-House D."/>
            <person name="Gryganskyi A."/>
        </authorList>
    </citation>
    <scope>NUCLEOTIDE SEQUENCE [LARGE SCALE GENOMIC DNA]</scope>
    <source>
        <strain evidence="5 6">AG-B5</strain>
    </source>
</reference>
<feature type="binding site" evidence="4">
    <location>
        <position position="148"/>
    </location>
    <ligand>
        <name>S-adenosyl-L-methionine</name>
        <dbReference type="ChEBI" id="CHEBI:59789"/>
    </ligand>
</feature>
<comment type="subunit">
    <text evidence="4">Component of a multi-subunit COQ enzyme complex, composed of at least COQ3, COQ4, COQ5, COQ6, COQ7 and COQ9.</text>
</comment>
<name>A0ABR2WMS4_9FUNG</name>
<sequence>MFAPRTFSLHRQQVLKNVTHVMNRAYFSNTVNLRNLKPAAPQDTVQKSEASKQEAQTHFGFKDVPVTEKETLVGKVFSNVASKYDIMNDAMSAGIHRVWKAHFIEQLAPEPGTKLLDVAGGTGDIALRFLDHCRDTYKDRTAHVTVLDINPEMLKYGRQRFAATKYYNTPQVNFVEGNAENLADIPDNTFDAYTIAFGIRNCTHVDRALKEAHRVLKPGGRFMCLEFSKVENPLLSKAYDMYSFEVIPRMGEAILNDRDSYQYLVESIRKFPDQETFAKMIKDAGFATFGKGYENLTFGIAAIHTGIKY</sequence>
<evidence type="ECO:0000256" key="3">
    <source>
        <dbReference type="ARBA" id="ARBA00022691"/>
    </source>
</evidence>
<protein>
    <recommendedName>
        <fullName evidence="4">2-methoxy-6-polyprenyl-1,4-benzoquinol methylase, mitochondrial</fullName>
        <ecNumber evidence="4">2.1.1.201</ecNumber>
    </recommendedName>
    <alternativeName>
        <fullName evidence="4">Ubiquinone biosynthesis methyltransferase COQ5</fullName>
    </alternativeName>
</protein>
<keyword evidence="2 4" id="KW-0808">Transferase</keyword>
<organism evidence="5 6">
    <name type="scientific">Basidiobolus ranarum</name>
    <dbReference type="NCBI Taxonomy" id="34480"/>
    <lineage>
        <taxon>Eukaryota</taxon>
        <taxon>Fungi</taxon>
        <taxon>Fungi incertae sedis</taxon>
        <taxon>Zoopagomycota</taxon>
        <taxon>Entomophthoromycotina</taxon>
        <taxon>Basidiobolomycetes</taxon>
        <taxon>Basidiobolales</taxon>
        <taxon>Basidiobolaceae</taxon>
        <taxon>Basidiobolus</taxon>
    </lineage>
</organism>
<dbReference type="PROSITE" id="PS01184">
    <property type="entry name" value="UBIE_2"/>
    <property type="match status" value="1"/>
</dbReference>
<comment type="similarity">
    <text evidence="4">Belongs to the class I-like SAM-binding methyltransferase superfamily. MenG/UbiE family.</text>
</comment>
<keyword evidence="4" id="KW-0999">Mitochondrion inner membrane</keyword>
<evidence type="ECO:0000256" key="2">
    <source>
        <dbReference type="ARBA" id="ARBA00022679"/>
    </source>
</evidence>
<evidence type="ECO:0000256" key="1">
    <source>
        <dbReference type="ARBA" id="ARBA00022603"/>
    </source>
</evidence>